<feature type="compositionally biased region" description="Low complexity" evidence="1">
    <location>
        <begin position="179"/>
        <end position="189"/>
    </location>
</feature>
<dbReference type="EMBL" id="JARPYT010000002">
    <property type="protein sequence ID" value="MDT2636219.1"/>
    <property type="molecule type" value="Genomic_DNA"/>
</dbReference>
<evidence type="ECO:0000256" key="1">
    <source>
        <dbReference type="SAM" id="MobiDB-lite"/>
    </source>
</evidence>
<dbReference type="Proteomes" id="UP001245561">
    <property type="component" value="Unassembled WGS sequence"/>
</dbReference>
<gene>
    <name evidence="2" type="ORF">P7D36_01660</name>
</gene>
<evidence type="ECO:0000313" key="2">
    <source>
        <dbReference type="EMBL" id="MDT2636219.1"/>
    </source>
</evidence>
<proteinExistence type="predicted"/>
<organism evidence="2 3">
    <name type="scientific">Enterococcus dongliensis</name>
    <dbReference type="NCBI Taxonomy" id="2559925"/>
    <lineage>
        <taxon>Bacteria</taxon>
        <taxon>Bacillati</taxon>
        <taxon>Bacillota</taxon>
        <taxon>Bacilli</taxon>
        <taxon>Lactobacillales</taxon>
        <taxon>Enterococcaceae</taxon>
        <taxon>Enterococcus</taxon>
    </lineage>
</organism>
<comment type="caution">
    <text evidence="2">The sequence shown here is derived from an EMBL/GenBank/DDBJ whole genome shotgun (WGS) entry which is preliminary data.</text>
</comment>
<dbReference type="Pfam" id="PF05037">
    <property type="entry name" value="DUF669"/>
    <property type="match status" value="1"/>
</dbReference>
<accession>A0AAW8TFY2</accession>
<protein>
    <submittedName>
        <fullName evidence="2">DUF669 domain-containing protein</fullName>
    </submittedName>
</protein>
<sequence>MGFYDVDYSNAGAEQVTPGTYEVFVSDYTITKAQRTGNTIVSLFYTVRDDVSQQHQGAKIQYDTFVETENSKWRWDTAAKAAGIPDKTPIQSAQDWANLMINKDLKVKVDMSKPNDQGKSYPEVKSFYNTDWPNQGRPAPILEKAYANQHQQSNLNRAANKVAQNEYSQQQDTYQQQQNFNQQNNYQQQSLTGTDPFADNRSIANGGINISDDDLPF</sequence>
<name>A0AAW8TFY2_9ENTE</name>
<feature type="region of interest" description="Disordered" evidence="1">
    <location>
        <begin position="179"/>
        <end position="217"/>
    </location>
</feature>
<dbReference type="InterPro" id="IPR007731">
    <property type="entry name" value="DUF669"/>
</dbReference>
<dbReference type="AlphaFoldDB" id="A0AAW8TFY2"/>
<evidence type="ECO:0000313" key="3">
    <source>
        <dbReference type="Proteomes" id="UP001245561"/>
    </source>
</evidence>
<reference evidence="2" key="1">
    <citation type="submission" date="2023-03" db="EMBL/GenBank/DDBJ databases">
        <authorList>
            <person name="Shen W."/>
            <person name="Cai J."/>
        </authorList>
    </citation>
    <scope>NUCLEOTIDE SEQUENCE</scope>
    <source>
        <strain evidence="2">P55-2</strain>
    </source>
</reference>
<dbReference type="RefSeq" id="WP_311924562.1">
    <property type="nucleotide sequence ID" value="NZ_JARPYS010000015.1"/>
</dbReference>